<feature type="repeat" description="WD" evidence="3">
    <location>
        <begin position="490"/>
        <end position="532"/>
    </location>
</feature>
<dbReference type="PRINTS" id="PR00320">
    <property type="entry name" value="GPROTEINBRPT"/>
</dbReference>
<sequence>MSLVRQISLISAGCQPWNLNVVDSTGSRFAYAATLAIYIYEWDPESNQFYLHSIMSEHKKTISAIAWNLKDKDILASSSTDFKICVWHVTKRKLLVSLNTPHAIPVLMSWFPSDEDCLAYCDGKGPLYLWKYTEKNGRDGSVSHPLKEISAVSSNITQISWHRSAPGRLALGHADGTISLYLQGKKPQTHVKLGGGTFTGTDSVSWLLWDPFSQNYLLICTANGRLQLIDSSTDVASVITTYSLPSKAVTIKCAAWLTEAPGAFVTGDAEAGVLRLWTVSKEKPQETFRLKHVGFKALCVLPSDSTVASTTEASEKIKFVSRIVCLFFDGGVGVYNLRNSSWDFLKNMGHLETIFDCQFKPDDPDLLATASFDGTVKVWNVNSMEAMNSSQGDASIIYSLSWAPGDINCLAAATSKSGLFIWNLKRGSVRKIEDHGKGVYVYCVAWNQTDARKIASGGGDGTNIIATGCEDSLVRIFYTGSGTDQPLKILSGHEGKVFRVKWSPLKDGILCSTSDDCSVRVWHYAQGIAVRVLEGHASYTRGLLWCPELPNIVISGSWDSTIRVWDISDGACLDVVEDHGADVYGLACHPQGPFMLASTSRDSTVRFWSMLPLVSSLYLKILVSRPLSDIFSPSGCQNTEDFAEISGLYGSQSKLLKDKLSSAKENYGFNEWKAISALFSPPSGRTNLWELLLVLKDKEVDYSHYKNGITHKKHVVKLTTAKALEKELANVTFFGSGVNSSGRRENMQKAAEYYLLTGNLKKYCEIKVQLGEWLEAIAVAPGVSLNFWKELTTRWLANVKEESSGLMAPFLIATNKADELIKHYVKQNFLEKAHIVSIAMSEDLMPSASASSEARSEPGAVNKNLNFEKLIYDNIKRLAERHMILGSPVKAACWYLSDSNVQGALYCLLRANELELAVSVCMSIGIKNPSLKMALIYLAWRCVGNQEWDIAMELLDLCPGTEREKAAICVNCEMSQTERNYLHEKAGLPSIEDCEKIAEDKFQGEDSVLEIVQFYLLSNECKKGLDVGLKFVKDALSETKWNLDSIWQLLHLMSCVSSHLLQDISFDSHTTETEFPVNFAIETLSALKINFDTRFSDFDVIANEIKLFQNPFDSDIETLAPEVQMEIIDLQCSDI</sequence>
<protein>
    <submittedName>
        <fullName evidence="4">WD repeat-containing protein 17</fullName>
    </submittedName>
</protein>
<dbReference type="InterPro" id="IPR015943">
    <property type="entry name" value="WD40/YVTN_repeat-like_dom_sf"/>
</dbReference>
<feature type="repeat" description="WD" evidence="3">
    <location>
        <begin position="55"/>
        <end position="97"/>
    </location>
</feature>
<accession>A0A8X6YMI5</accession>
<dbReference type="PANTHER" id="PTHR44464">
    <property type="entry name" value="WD REPEAT-CONTAINING PROTEIN 17"/>
    <property type="match status" value="1"/>
</dbReference>
<dbReference type="Pfam" id="PF00400">
    <property type="entry name" value="WD40"/>
    <property type="match status" value="6"/>
</dbReference>
<evidence type="ECO:0000256" key="2">
    <source>
        <dbReference type="ARBA" id="ARBA00022737"/>
    </source>
</evidence>
<feature type="repeat" description="WD" evidence="3">
    <location>
        <begin position="533"/>
        <end position="575"/>
    </location>
</feature>
<gene>
    <name evidence="4" type="primary">WDR17</name>
    <name evidence="4" type="ORF">TNIN_370251</name>
</gene>
<dbReference type="InterPro" id="IPR036322">
    <property type="entry name" value="WD40_repeat_dom_sf"/>
</dbReference>
<dbReference type="InterPro" id="IPR020472">
    <property type="entry name" value="WD40_PAC1"/>
</dbReference>
<proteinExistence type="predicted"/>
<dbReference type="Gene3D" id="2.130.10.10">
    <property type="entry name" value="YVTN repeat-like/Quinoprotein amine dehydrogenase"/>
    <property type="match status" value="3"/>
</dbReference>
<dbReference type="PROSITE" id="PS50294">
    <property type="entry name" value="WD_REPEATS_REGION"/>
    <property type="match status" value="3"/>
</dbReference>
<dbReference type="InterPro" id="IPR001680">
    <property type="entry name" value="WD40_rpt"/>
</dbReference>
<dbReference type="PROSITE" id="PS50082">
    <property type="entry name" value="WD_REPEATS_2"/>
    <property type="match status" value="5"/>
</dbReference>
<feature type="repeat" description="WD" evidence="3">
    <location>
        <begin position="576"/>
        <end position="610"/>
    </location>
</feature>
<dbReference type="OrthoDB" id="6334762at2759"/>
<name>A0A8X6YMI5_9ARAC</name>
<dbReference type="AlphaFoldDB" id="A0A8X6YMI5"/>
<dbReference type="PROSITE" id="PS00678">
    <property type="entry name" value="WD_REPEATS_1"/>
    <property type="match status" value="2"/>
</dbReference>
<reference evidence="4" key="1">
    <citation type="submission" date="2020-08" db="EMBL/GenBank/DDBJ databases">
        <title>Multicomponent nature underlies the extraordinary mechanical properties of spider dragline silk.</title>
        <authorList>
            <person name="Kono N."/>
            <person name="Nakamura H."/>
            <person name="Mori M."/>
            <person name="Yoshida Y."/>
            <person name="Ohtoshi R."/>
            <person name="Malay A.D."/>
            <person name="Moran D.A.P."/>
            <person name="Tomita M."/>
            <person name="Numata K."/>
            <person name="Arakawa K."/>
        </authorList>
    </citation>
    <scope>NUCLEOTIDE SEQUENCE</scope>
</reference>
<dbReference type="InterPro" id="IPR019775">
    <property type="entry name" value="WD40_repeat_CS"/>
</dbReference>
<evidence type="ECO:0000313" key="5">
    <source>
        <dbReference type="Proteomes" id="UP000886998"/>
    </source>
</evidence>
<evidence type="ECO:0000256" key="1">
    <source>
        <dbReference type="ARBA" id="ARBA00022574"/>
    </source>
</evidence>
<dbReference type="PANTHER" id="PTHR44464:SF1">
    <property type="entry name" value="WD REPEAT-CONTAINING PROTEIN 17"/>
    <property type="match status" value="1"/>
</dbReference>
<keyword evidence="1 3" id="KW-0853">WD repeat</keyword>
<dbReference type="SMART" id="SM00320">
    <property type="entry name" value="WD40"/>
    <property type="match status" value="10"/>
</dbReference>
<dbReference type="EMBL" id="BMAV01020654">
    <property type="protein sequence ID" value="GFY74289.1"/>
    <property type="molecule type" value="Genomic_DNA"/>
</dbReference>
<feature type="repeat" description="WD" evidence="3">
    <location>
        <begin position="347"/>
        <end position="389"/>
    </location>
</feature>
<comment type="caution">
    <text evidence="4">The sequence shown here is derived from an EMBL/GenBank/DDBJ whole genome shotgun (WGS) entry which is preliminary data.</text>
</comment>
<evidence type="ECO:0000256" key="3">
    <source>
        <dbReference type="PROSITE-ProRule" id="PRU00221"/>
    </source>
</evidence>
<organism evidence="4 5">
    <name type="scientific">Trichonephila inaurata madagascariensis</name>
    <dbReference type="NCBI Taxonomy" id="2747483"/>
    <lineage>
        <taxon>Eukaryota</taxon>
        <taxon>Metazoa</taxon>
        <taxon>Ecdysozoa</taxon>
        <taxon>Arthropoda</taxon>
        <taxon>Chelicerata</taxon>
        <taxon>Arachnida</taxon>
        <taxon>Araneae</taxon>
        <taxon>Araneomorphae</taxon>
        <taxon>Entelegynae</taxon>
        <taxon>Araneoidea</taxon>
        <taxon>Nephilidae</taxon>
        <taxon>Trichonephila</taxon>
        <taxon>Trichonephila inaurata</taxon>
    </lineage>
</organism>
<keyword evidence="2" id="KW-0677">Repeat</keyword>
<dbReference type="SUPFAM" id="SSF50978">
    <property type="entry name" value="WD40 repeat-like"/>
    <property type="match status" value="2"/>
</dbReference>
<keyword evidence="5" id="KW-1185">Reference proteome</keyword>
<dbReference type="CDD" id="cd00200">
    <property type="entry name" value="WD40"/>
    <property type="match status" value="1"/>
</dbReference>
<dbReference type="Proteomes" id="UP000886998">
    <property type="component" value="Unassembled WGS sequence"/>
</dbReference>
<evidence type="ECO:0000313" key="4">
    <source>
        <dbReference type="EMBL" id="GFY74289.1"/>
    </source>
</evidence>